<comment type="caution">
    <text evidence="1">The sequence shown here is derived from an EMBL/GenBank/DDBJ whole genome shotgun (WGS) entry which is preliminary data.</text>
</comment>
<gene>
    <name evidence="1" type="ORF">THF1D04_110028</name>
</gene>
<protein>
    <submittedName>
        <fullName evidence="1">Uncharacterized protein</fullName>
    </submittedName>
</protein>
<reference evidence="1" key="1">
    <citation type="submission" date="2022-01" db="EMBL/GenBank/DDBJ databases">
        <authorList>
            <person name="Lagorce A."/>
        </authorList>
    </citation>
    <scope>NUCLEOTIDE SEQUENCE</scope>
    <source>
        <strain evidence="1">Th15_F1_D04</strain>
    </source>
</reference>
<name>A0AAU9Q0F5_9VIBR</name>
<sequence>MYIRFEEIINILPEKRNKFVFCNPDIYIKLQAKKVVIWDSILSNLDSKWLEGKFLWPTQFDFGSHSEDYERQFDDYKTIELLQFPVLESLDTENCYAFVFDQNHDLYIHEDFIQALKLAGCQDVWYDTTYPFGRY</sequence>
<proteinExistence type="predicted"/>
<evidence type="ECO:0000313" key="1">
    <source>
        <dbReference type="EMBL" id="CAH1522558.1"/>
    </source>
</evidence>
<evidence type="ECO:0000313" key="2">
    <source>
        <dbReference type="Proteomes" id="UP001295420"/>
    </source>
</evidence>
<dbReference type="EMBL" id="CAKMTQ010000003">
    <property type="protein sequence ID" value="CAH1522558.1"/>
    <property type="molecule type" value="Genomic_DNA"/>
</dbReference>
<accession>A0AAU9Q0F5</accession>
<organism evidence="1 2">
    <name type="scientific">Vibrio owensii</name>
    <dbReference type="NCBI Taxonomy" id="696485"/>
    <lineage>
        <taxon>Bacteria</taxon>
        <taxon>Pseudomonadati</taxon>
        <taxon>Pseudomonadota</taxon>
        <taxon>Gammaproteobacteria</taxon>
        <taxon>Vibrionales</taxon>
        <taxon>Vibrionaceae</taxon>
        <taxon>Vibrio</taxon>
    </lineage>
</organism>
<dbReference type="AlphaFoldDB" id="A0AAU9Q0F5"/>
<dbReference type="Proteomes" id="UP001295420">
    <property type="component" value="Unassembled WGS sequence"/>
</dbReference>
<dbReference type="RefSeq" id="WP_043883046.1">
    <property type="nucleotide sequence ID" value="NZ_CAKMTQ010000003.1"/>
</dbReference>